<dbReference type="Pfam" id="PF08241">
    <property type="entry name" value="Methyltransf_11"/>
    <property type="match status" value="1"/>
</dbReference>
<comment type="caution">
    <text evidence="5">The sequence shown here is derived from an EMBL/GenBank/DDBJ whole genome shotgun (WGS) entry which is preliminary data.</text>
</comment>
<reference evidence="5 6" key="1">
    <citation type="submission" date="2019-05" db="EMBL/GenBank/DDBJ databases">
        <title>The compact genome of Giardia muris reveals important steps in the evolution of intestinal protozoan parasites.</title>
        <authorList>
            <person name="Xu F."/>
            <person name="Jimenez-Gonzalez A."/>
            <person name="Einarsson E."/>
            <person name="Astvaldsson A."/>
            <person name="Peirasmaki D."/>
            <person name="Eckmann L."/>
            <person name="Andersson J.O."/>
            <person name="Svard S.G."/>
            <person name="Jerlstrom-Hultqvist J."/>
        </authorList>
    </citation>
    <scope>NUCLEOTIDE SEQUENCE [LARGE SCALE GENOMIC DNA]</scope>
    <source>
        <strain evidence="5 6">Roberts-Thomson</strain>
    </source>
</reference>
<evidence type="ECO:0000313" key="6">
    <source>
        <dbReference type="Proteomes" id="UP000315496"/>
    </source>
</evidence>
<dbReference type="AlphaFoldDB" id="A0A4Z1SSU2"/>
<dbReference type="SUPFAM" id="SSF53335">
    <property type="entry name" value="S-adenosyl-L-methionine-dependent methyltransferases"/>
    <property type="match status" value="1"/>
</dbReference>
<name>A0A4Z1SSU2_GIAMU</name>
<dbReference type="GO" id="GO:0032259">
    <property type="term" value="P:methylation"/>
    <property type="evidence" value="ECO:0007669"/>
    <property type="project" value="UniProtKB-KW"/>
</dbReference>
<gene>
    <name evidence="5" type="ORF">GMRT_10018</name>
</gene>
<evidence type="ECO:0000256" key="3">
    <source>
        <dbReference type="ARBA" id="ARBA00022679"/>
    </source>
</evidence>
<dbReference type="EMBL" id="VDLU01000002">
    <property type="protein sequence ID" value="TNJ28065.1"/>
    <property type="molecule type" value="Genomic_DNA"/>
</dbReference>
<accession>A0A4Z1SSU2</accession>
<dbReference type="InterPro" id="IPR051419">
    <property type="entry name" value="Lys/N-term_MeTrsfase_sf"/>
</dbReference>
<dbReference type="PANTHER" id="PTHR12176">
    <property type="entry name" value="SAM-DEPENDENT METHYLTRANSFERASE SUPERFAMILY PROTEIN"/>
    <property type="match status" value="1"/>
</dbReference>
<keyword evidence="6" id="KW-1185">Reference proteome</keyword>
<dbReference type="OrthoDB" id="411785at2759"/>
<evidence type="ECO:0000256" key="2">
    <source>
        <dbReference type="ARBA" id="ARBA00022603"/>
    </source>
</evidence>
<dbReference type="GO" id="GO:0008757">
    <property type="term" value="F:S-adenosylmethionine-dependent methyltransferase activity"/>
    <property type="evidence" value="ECO:0007669"/>
    <property type="project" value="InterPro"/>
</dbReference>
<protein>
    <submittedName>
        <fullName evidence="5">Endothelin-converting enzyme 1</fullName>
    </submittedName>
</protein>
<evidence type="ECO:0000256" key="1">
    <source>
        <dbReference type="ARBA" id="ARBA00008361"/>
    </source>
</evidence>
<organism evidence="5 6">
    <name type="scientific">Giardia muris</name>
    <dbReference type="NCBI Taxonomy" id="5742"/>
    <lineage>
        <taxon>Eukaryota</taxon>
        <taxon>Metamonada</taxon>
        <taxon>Diplomonadida</taxon>
        <taxon>Hexamitidae</taxon>
        <taxon>Giardiinae</taxon>
        <taxon>Giardia</taxon>
    </lineage>
</organism>
<dbReference type="Gene3D" id="3.40.50.150">
    <property type="entry name" value="Vaccinia Virus protein VP39"/>
    <property type="match status" value="1"/>
</dbReference>
<evidence type="ECO:0000259" key="4">
    <source>
        <dbReference type="Pfam" id="PF08241"/>
    </source>
</evidence>
<keyword evidence="2" id="KW-0489">Methyltransferase</keyword>
<dbReference type="PANTHER" id="PTHR12176:SF80">
    <property type="entry name" value="EEF1A LYSINE METHYLTRANSFERASE 4"/>
    <property type="match status" value="1"/>
</dbReference>
<dbReference type="VEuPathDB" id="GiardiaDB:GMRT_10018"/>
<comment type="similarity">
    <text evidence="1">Belongs to the methyltransferase superfamily.</text>
</comment>
<keyword evidence="3" id="KW-0808">Transferase</keyword>
<proteinExistence type="inferred from homology"/>
<sequence>MYFEPAFWEQRYVEHPELFDWYVQLPIFYEHIKPKLTKDDRILILGAGTSRLPFQLFDLGYHDITCIDFAEGARRGVEKELQTREGIRYVVQDARTMNLTGQEGHFTIVIEKGMLDCVLTNTFEPLTAAKEVINNVKRFLTPHATWFSLSFDGTDRKEILEYCTTYTFIVSDPYKIVPPALDPVPAVMPIFYLYKLEYAIIAPPEDD</sequence>
<dbReference type="CDD" id="cd02440">
    <property type="entry name" value="AdoMet_MTases"/>
    <property type="match status" value="1"/>
</dbReference>
<dbReference type="InterPro" id="IPR013216">
    <property type="entry name" value="Methyltransf_11"/>
</dbReference>
<evidence type="ECO:0000313" key="5">
    <source>
        <dbReference type="EMBL" id="TNJ28065.1"/>
    </source>
</evidence>
<dbReference type="Proteomes" id="UP000315496">
    <property type="component" value="Chromosome 2"/>
</dbReference>
<dbReference type="InterPro" id="IPR029063">
    <property type="entry name" value="SAM-dependent_MTases_sf"/>
</dbReference>
<feature type="domain" description="Methyltransferase type 11" evidence="4">
    <location>
        <begin position="45"/>
        <end position="142"/>
    </location>
</feature>